<organism evidence="3 4">
    <name type="scientific">Alcanivorax nanhaiticus</name>
    <dbReference type="NCBI Taxonomy" id="1177154"/>
    <lineage>
        <taxon>Bacteria</taxon>
        <taxon>Pseudomonadati</taxon>
        <taxon>Pseudomonadota</taxon>
        <taxon>Gammaproteobacteria</taxon>
        <taxon>Oceanospirillales</taxon>
        <taxon>Alcanivoracaceae</taxon>
        <taxon>Alcanivorax</taxon>
    </lineage>
</organism>
<dbReference type="Proteomes" id="UP000029444">
    <property type="component" value="Unassembled WGS sequence"/>
</dbReference>
<evidence type="ECO:0000256" key="1">
    <source>
        <dbReference type="SAM" id="MobiDB-lite"/>
    </source>
</evidence>
<evidence type="ECO:0000256" key="2">
    <source>
        <dbReference type="SAM" id="Phobius"/>
    </source>
</evidence>
<dbReference type="OrthoDB" id="10017296at2"/>
<reference evidence="3 4" key="1">
    <citation type="submission" date="2012-09" db="EMBL/GenBank/DDBJ databases">
        <title>Genome Sequence of alkane-degrading Bacterium Alcanivorax sp. 19-m-6.</title>
        <authorList>
            <person name="Lai Q."/>
            <person name="Shao Z."/>
        </authorList>
    </citation>
    <scope>NUCLEOTIDE SEQUENCE [LARGE SCALE GENOMIC DNA]</scope>
    <source>
        <strain evidence="3 4">19-m-6</strain>
    </source>
</reference>
<dbReference type="RefSeq" id="WP_156107739.1">
    <property type="nucleotide sequence ID" value="NZ_ARXV01000008.1"/>
</dbReference>
<dbReference type="STRING" id="1177154.Y5S_02291"/>
<proteinExistence type="predicted"/>
<sequence length="330" mass="36044">MNSDNENALMQSLRVSDSGASPLLSHPLFKGFGSEDEVLAAWQDGHLSTEQETFLKGALASHNSLRQQWLALSAAVPHSKHGALWHGLFRWHWATIGMTASVALVGVLLFRQGQLPMAPEDSMVMREVMVERFEADRVTMEQTRQQESLSEAKASQQLAAKRERAEMDERRRSADRAAEDLAEWDQAEIASAPRLQDQAPAPSRKAQPGPVVAAPPSMPSAARLAPEPVVASPAWQDYLMAYQLTPDEAASDEFSTDRETRSDMALLGSAARAAEAAGCSDEALSRLRQAFQKAAKSNPESLASLRPDTDEGWCGLGKVLEQHAQSAVRY</sequence>
<evidence type="ECO:0008006" key="5">
    <source>
        <dbReference type="Google" id="ProtNLM"/>
    </source>
</evidence>
<keyword evidence="2" id="KW-0812">Transmembrane</keyword>
<gene>
    <name evidence="3" type="ORF">Y5S_02291</name>
</gene>
<dbReference type="EMBL" id="ARXV01000008">
    <property type="protein sequence ID" value="KGD64536.1"/>
    <property type="molecule type" value="Genomic_DNA"/>
</dbReference>
<evidence type="ECO:0000313" key="4">
    <source>
        <dbReference type="Proteomes" id="UP000029444"/>
    </source>
</evidence>
<dbReference type="PATRIC" id="fig|1177154.3.peg.2332"/>
<protein>
    <recommendedName>
        <fullName evidence="5">Transmembrane protein</fullName>
    </recommendedName>
</protein>
<keyword evidence="2" id="KW-1133">Transmembrane helix</keyword>
<feature type="compositionally biased region" description="Low complexity" evidence="1">
    <location>
        <begin position="208"/>
        <end position="219"/>
    </location>
</feature>
<accession>A0A095SIR1</accession>
<dbReference type="AlphaFoldDB" id="A0A095SIR1"/>
<keyword evidence="4" id="KW-1185">Reference proteome</keyword>
<name>A0A095SIR1_9GAMM</name>
<keyword evidence="2" id="KW-0472">Membrane</keyword>
<comment type="caution">
    <text evidence="3">The sequence shown here is derived from an EMBL/GenBank/DDBJ whole genome shotgun (WGS) entry which is preliminary data.</text>
</comment>
<feature type="transmembrane region" description="Helical" evidence="2">
    <location>
        <begin position="91"/>
        <end position="110"/>
    </location>
</feature>
<feature type="compositionally biased region" description="Basic and acidic residues" evidence="1">
    <location>
        <begin position="160"/>
        <end position="179"/>
    </location>
</feature>
<feature type="compositionally biased region" description="Polar residues" evidence="1">
    <location>
        <begin position="140"/>
        <end position="158"/>
    </location>
</feature>
<feature type="region of interest" description="Disordered" evidence="1">
    <location>
        <begin position="139"/>
        <end position="219"/>
    </location>
</feature>
<evidence type="ECO:0000313" key="3">
    <source>
        <dbReference type="EMBL" id="KGD64536.1"/>
    </source>
</evidence>